<evidence type="ECO:0000313" key="1">
    <source>
        <dbReference type="EMBL" id="RNA15747.1"/>
    </source>
</evidence>
<name>A0A3M7QWI7_BRAPC</name>
<dbReference type="AlphaFoldDB" id="A0A3M7QWI7"/>
<protein>
    <submittedName>
        <fullName evidence="1">Uncharacterized protein</fullName>
    </submittedName>
</protein>
<comment type="caution">
    <text evidence="1">The sequence shown here is derived from an EMBL/GenBank/DDBJ whole genome shotgun (WGS) entry which is preliminary data.</text>
</comment>
<evidence type="ECO:0000313" key="2">
    <source>
        <dbReference type="Proteomes" id="UP000276133"/>
    </source>
</evidence>
<proteinExistence type="predicted"/>
<dbReference type="EMBL" id="REGN01004895">
    <property type="protein sequence ID" value="RNA15747.1"/>
    <property type="molecule type" value="Genomic_DNA"/>
</dbReference>
<gene>
    <name evidence="1" type="ORF">BpHYR1_033508</name>
</gene>
<organism evidence="1 2">
    <name type="scientific">Brachionus plicatilis</name>
    <name type="common">Marine rotifer</name>
    <name type="synonym">Brachionus muelleri</name>
    <dbReference type="NCBI Taxonomy" id="10195"/>
    <lineage>
        <taxon>Eukaryota</taxon>
        <taxon>Metazoa</taxon>
        <taxon>Spiralia</taxon>
        <taxon>Gnathifera</taxon>
        <taxon>Rotifera</taxon>
        <taxon>Eurotatoria</taxon>
        <taxon>Monogononta</taxon>
        <taxon>Pseudotrocha</taxon>
        <taxon>Ploima</taxon>
        <taxon>Brachionidae</taxon>
        <taxon>Brachionus</taxon>
    </lineage>
</organism>
<reference evidence="1 2" key="1">
    <citation type="journal article" date="2018" name="Sci. Rep.">
        <title>Genomic signatures of local adaptation to the degree of environmental predictability in rotifers.</title>
        <authorList>
            <person name="Franch-Gras L."/>
            <person name="Hahn C."/>
            <person name="Garcia-Roger E.M."/>
            <person name="Carmona M.J."/>
            <person name="Serra M."/>
            <person name="Gomez A."/>
        </authorList>
    </citation>
    <scope>NUCLEOTIDE SEQUENCE [LARGE SCALE GENOMIC DNA]</scope>
    <source>
        <strain evidence="1">HYR1</strain>
    </source>
</reference>
<keyword evidence="2" id="KW-1185">Reference proteome</keyword>
<sequence>MAKIHNSKLDLTFFMRKYWIEANSIPSLNRENKATILGTDKIKSNILPFHLSLKLLILKTKIFQESNFCNEKINKTPIKCFKNQKAKQNDNHIF</sequence>
<accession>A0A3M7QWI7</accession>
<dbReference type="Proteomes" id="UP000276133">
    <property type="component" value="Unassembled WGS sequence"/>
</dbReference>